<dbReference type="InterPro" id="IPR036291">
    <property type="entry name" value="NAD(P)-bd_dom_sf"/>
</dbReference>
<evidence type="ECO:0000259" key="1">
    <source>
        <dbReference type="Pfam" id="PF01370"/>
    </source>
</evidence>
<protein>
    <submittedName>
        <fullName evidence="2">NAD-dependent epimerase/dehydratase family protein</fullName>
    </submittedName>
</protein>
<gene>
    <name evidence="2" type="ORF">GCM10022224_075250</name>
</gene>
<organism evidence="2 3">
    <name type="scientific">Nonomuraea antimicrobica</name>
    <dbReference type="NCBI Taxonomy" id="561173"/>
    <lineage>
        <taxon>Bacteria</taxon>
        <taxon>Bacillati</taxon>
        <taxon>Actinomycetota</taxon>
        <taxon>Actinomycetes</taxon>
        <taxon>Streptosporangiales</taxon>
        <taxon>Streptosporangiaceae</taxon>
        <taxon>Nonomuraea</taxon>
    </lineage>
</organism>
<reference evidence="3" key="1">
    <citation type="journal article" date="2019" name="Int. J. Syst. Evol. Microbiol.">
        <title>The Global Catalogue of Microorganisms (GCM) 10K type strain sequencing project: providing services to taxonomists for standard genome sequencing and annotation.</title>
        <authorList>
            <consortium name="The Broad Institute Genomics Platform"/>
            <consortium name="The Broad Institute Genome Sequencing Center for Infectious Disease"/>
            <person name="Wu L."/>
            <person name="Ma J."/>
        </authorList>
    </citation>
    <scope>NUCLEOTIDE SEQUENCE [LARGE SCALE GENOMIC DNA]</scope>
    <source>
        <strain evidence="3">JCM 16904</strain>
    </source>
</reference>
<dbReference type="PANTHER" id="PTHR48079:SF6">
    <property type="entry name" value="NAD(P)-BINDING DOMAIN-CONTAINING PROTEIN-RELATED"/>
    <property type="match status" value="1"/>
</dbReference>
<dbReference type="InterPro" id="IPR051783">
    <property type="entry name" value="NAD(P)-dependent_oxidoreduct"/>
</dbReference>
<dbReference type="Gene3D" id="3.40.50.720">
    <property type="entry name" value="NAD(P)-binding Rossmann-like Domain"/>
    <property type="match status" value="1"/>
</dbReference>
<dbReference type="SUPFAM" id="SSF51735">
    <property type="entry name" value="NAD(P)-binding Rossmann-fold domains"/>
    <property type="match status" value="1"/>
</dbReference>
<feature type="domain" description="NAD-dependent epimerase/dehydratase" evidence="1">
    <location>
        <begin position="6"/>
        <end position="213"/>
    </location>
</feature>
<dbReference type="RefSeq" id="WP_344889253.1">
    <property type="nucleotide sequence ID" value="NZ_BAAAZP010000152.1"/>
</dbReference>
<dbReference type="InterPro" id="IPR001509">
    <property type="entry name" value="Epimerase_deHydtase"/>
</dbReference>
<keyword evidence="3" id="KW-1185">Reference proteome</keyword>
<evidence type="ECO:0000313" key="2">
    <source>
        <dbReference type="EMBL" id="GAA3698226.1"/>
    </source>
</evidence>
<dbReference type="PANTHER" id="PTHR48079">
    <property type="entry name" value="PROTEIN YEEZ"/>
    <property type="match status" value="1"/>
</dbReference>
<proteinExistence type="predicted"/>
<accession>A0ABP7CY65</accession>
<sequence length="319" mass="33371">MTRGRVVLTGSTGFIGSAILRRLSAVGVPARVRAVCRTEPVGPHRVPGVEYARADLTEPASLRGLCEGAGVLVHAAPYVGRDQARCVAVNERGTAELVAEAQAAGVRRIVYVSTTAVYGPGPHRGAETGELTPAPISATSRTRLAAERSVTGAAGLVLRAGLVLGPGDRWVVPALRELAQRVPGRWDGGRALLSLIDVADLARLVAAAVTADAAPVGVYHAANPEPVRVGALLAALTRHRILPPAADDAEGLTWEACLHRLRSTPGQVSERQFALLAQDHHYHCDEIWQLLGCAPGPGPLARLGAAASWYRSQAGEGRS</sequence>
<evidence type="ECO:0000313" key="3">
    <source>
        <dbReference type="Proteomes" id="UP001500902"/>
    </source>
</evidence>
<dbReference type="Pfam" id="PF01370">
    <property type="entry name" value="Epimerase"/>
    <property type="match status" value="1"/>
</dbReference>
<comment type="caution">
    <text evidence="2">The sequence shown here is derived from an EMBL/GenBank/DDBJ whole genome shotgun (WGS) entry which is preliminary data.</text>
</comment>
<dbReference type="EMBL" id="BAAAZP010000152">
    <property type="protein sequence ID" value="GAA3698226.1"/>
    <property type="molecule type" value="Genomic_DNA"/>
</dbReference>
<dbReference type="Proteomes" id="UP001500902">
    <property type="component" value="Unassembled WGS sequence"/>
</dbReference>
<name>A0ABP7CY65_9ACTN</name>